<evidence type="ECO:0000256" key="1">
    <source>
        <dbReference type="ARBA" id="ARBA00004123"/>
    </source>
</evidence>
<dbReference type="Pfam" id="PF11935">
    <property type="entry name" value="SYMPK_PTA1_N"/>
    <property type="match status" value="1"/>
</dbReference>
<organism evidence="7">
    <name type="scientific">Menopon gallinae</name>
    <name type="common">poultry shaft louse</name>
    <dbReference type="NCBI Taxonomy" id="328185"/>
    <lineage>
        <taxon>Eukaryota</taxon>
        <taxon>Metazoa</taxon>
        <taxon>Ecdysozoa</taxon>
        <taxon>Arthropoda</taxon>
        <taxon>Hexapoda</taxon>
        <taxon>Insecta</taxon>
        <taxon>Pterygota</taxon>
        <taxon>Neoptera</taxon>
        <taxon>Paraneoptera</taxon>
        <taxon>Psocodea</taxon>
        <taxon>Troctomorpha</taxon>
        <taxon>Phthiraptera</taxon>
        <taxon>Amblycera</taxon>
        <taxon>Menoponidae</taxon>
        <taxon>Menopon</taxon>
    </lineage>
</organism>
<comment type="caution">
    <text evidence="7">The sequence shown here is derived from an EMBL/GenBank/DDBJ whole genome shotgun (WGS) entry which is preliminary data.</text>
</comment>
<dbReference type="SUPFAM" id="SSF48371">
    <property type="entry name" value="ARM repeat"/>
    <property type="match status" value="1"/>
</dbReference>
<feature type="compositionally biased region" description="Polar residues" evidence="4">
    <location>
        <begin position="1105"/>
        <end position="1117"/>
    </location>
</feature>
<dbReference type="InterPro" id="IPR022075">
    <property type="entry name" value="Symplekin_C"/>
</dbReference>
<evidence type="ECO:0000259" key="5">
    <source>
        <dbReference type="Pfam" id="PF11935"/>
    </source>
</evidence>
<evidence type="ECO:0008006" key="8">
    <source>
        <dbReference type="Google" id="ProtNLM"/>
    </source>
</evidence>
<gene>
    <name evidence="7" type="ORF">PYX00_005209</name>
</gene>
<keyword evidence="2" id="KW-0507">mRNA processing</keyword>
<dbReference type="InterPro" id="IPR011989">
    <property type="entry name" value="ARM-like"/>
</dbReference>
<evidence type="ECO:0000259" key="6">
    <source>
        <dbReference type="Pfam" id="PF12295"/>
    </source>
</evidence>
<feature type="region of interest" description="Disordered" evidence="4">
    <location>
        <begin position="1097"/>
        <end position="1117"/>
    </location>
</feature>
<protein>
    <recommendedName>
        <fullName evidence="8">Symplekin</fullName>
    </recommendedName>
</protein>
<feature type="domain" description="Symplekin/Pta1 N-terminal" evidence="5">
    <location>
        <begin position="113"/>
        <end position="331"/>
    </location>
</feature>
<dbReference type="GO" id="GO:0005847">
    <property type="term" value="C:mRNA cleavage and polyadenylation specificity factor complex"/>
    <property type="evidence" value="ECO:0007669"/>
    <property type="project" value="TreeGrafter"/>
</dbReference>
<dbReference type="GO" id="GO:0006397">
    <property type="term" value="P:mRNA processing"/>
    <property type="evidence" value="ECO:0007669"/>
    <property type="project" value="UniProtKB-KW"/>
</dbReference>
<name>A0AAW2HR63_9NEOP</name>
<evidence type="ECO:0000313" key="7">
    <source>
        <dbReference type="EMBL" id="KAL0272116.1"/>
    </source>
</evidence>
<dbReference type="Gene3D" id="1.25.10.10">
    <property type="entry name" value="Leucine-rich Repeat Variant"/>
    <property type="match status" value="1"/>
</dbReference>
<dbReference type="Pfam" id="PF12295">
    <property type="entry name" value="Symplekin_C"/>
    <property type="match status" value="1"/>
</dbReference>
<dbReference type="InterPro" id="IPR032460">
    <property type="entry name" value="Symplekin/Pta1_N"/>
</dbReference>
<dbReference type="InterPro" id="IPR021850">
    <property type="entry name" value="Symplekin/Pta1"/>
</dbReference>
<reference evidence="7" key="1">
    <citation type="journal article" date="2024" name="Gigascience">
        <title>Chromosome-level genome of the poultry shaft louse Menopon gallinae provides insight into the host-switching and adaptive evolution of parasitic lice.</title>
        <authorList>
            <person name="Xu Y."/>
            <person name="Ma L."/>
            <person name="Liu S."/>
            <person name="Liang Y."/>
            <person name="Liu Q."/>
            <person name="He Z."/>
            <person name="Tian L."/>
            <person name="Duan Y."/>
            <person name="Cai W."/>
            <person name="Li H."/>
            <person name="Song F."/>
        </authorList>
    </citation>
    <scope>NUCLEOTIDE SEQUENCE</scope>
    <source>
        <strain evidence="7">Cailab_2023a</strain>
    </source>
</reference>
<dbReference type="EMBL" id="JARGDH010000003">
    <property type="protein sequence ID" value="KAL0272116.1"/>
    <property type="molecule type" value="Genomic_DNA"/>
</dbReference>
<sequence>MARDRLSSSQNFGENDGGTLCSKIVDWLNQAALSNDAAVKCENLLKAKELIIHSPVSSLLDNFLHEVLGFQVDRNAEVRKFIVGFIEEACKKDPDILPKVVININMLLQDSSAQVQKRVIQAAGPIYKTALMWLAKAKTVTEEMEAAWKVLGQIKQQVIRMIDNDNDGIRTLAVKFLEFIVLLQTYPEADSAQKENDFSLEDVPFTLKIARRRKLEEEANEVFELLIKFHGSPHISSVNLMTCMGSLVLIAKLRPQFMAKVVTALETLHINLPPTLSKSQVSSVRKHLKLQLLNLLKMPTSLDYHSNITTLLTDLGATYQEVVKAYPKQEELRKYRQKHALEPPQSDVPLKKLKLDADLEYLETEGEAVEDKRKHDTAVDITERFIVERLTPELAAQLVMTSMAKLPDVMPPHFSATYTPIAAAGTKGQIRHVARLMATQFTTANVGPGVKLAKKNQKTLAEDEDEDGFGSQGTINDKKVDDKTKTTLMPAGAKLSRLARLKSLKLSEITRPLNEEAKNSLMIAAFEKILHAERVAAQGGAISTRGKIITMMASTFCPEIRKATMNYITSDIKARIDLGLSWLYEEYSFMQGFNRFPICLKHDKKPDENYNSLLQNIIMDVMCKCKLDQRDREILLSRLYLEVPLVTDDAMELLKDMCCDETKALSGLKLLEELIVKRPPRQMHLLNALLVHTSHENPNIRTEALSRVVNLYSRSDLSSIIEEYSAFYLGFLKLPLPPDVLFGSERGRPVKADAWTEESIKACLYLLMALLPLNEKMIHELARVYVATAPDVKRTILRLLEQPVRGMGMNSPELLSLVEQCPKGAETLVTRVIHILTDKVPPSDELVARVRDLYRSRISDVRFLIPVLNGLTREEVIAALPKLIKLNPVVVKEVFNRLLGTNTDSSEFVSPITPAELLIALHTIDPAVCELKVVIKATSLCFSERQVYTQETLAVVLQQLMEIHPLPTLLMRTVIQSLTLYPRLIGFVMNILQRLILKQVWKQKKVWEGFIKCCQRTKPQSFQVLLQLPAPQLAEVFEECPDLRTPLLDHVMTFTDHQRKHIPKNTMDVLLGNKIVIIDDDTEYSAPTNAQDLITEIKKEPVDPSDSQPSQNNTESI</sequence>
<feature type="domain" description="Symplekin C-terminal" evidence="6">
    <location>
        <begin position="860"/>
        <end position="1040"/>
    </location>
</feature>
<dbReference type="PANTHER" id="PTHR15245">
    <property type="entry name" value="SYMPLEKIN-RELATED"/>
    <property type="match status" value="1"/>
</dbReference>
<evidence type="ECO:0000256" key="4">
    <source>
        <dbReference type="SAM" id="MobiDB-lite"/>
    </source>
</evidence>
<dbReference type="InterPro" id="IPR016024">
    <property type="entry name" value="ARM-type_fold"/>
</dbReference>
<proteinExistence type="predicted"/>
<comment type="subcellular location">
    <subcellularLocation>
        <location evidence="1">Nucleus</location>
    </subcellularLocation>
</comment>
<keyword evidence="3" id="KW-0539">Nucleus</keyword>
<dbReference type="AlphaFoldDB" id="A0AAW2HR63"/>
<accession>A0AAW2HR63</accession>
<dbReference type="PANTHER" id="PTHR15245:SF20">
    <property type="entry name" value="SYMPLEKIN"/>
    <property type="match status" value="1"/>
</dbReference>
<evidence type="ECO:0000256" key="3">
    <source>
        <dbReference type="ARBA" id="ARBA00023242"/>
    </source>
</evidence>
<evidence type="ECO:0000256" key="2">
    <source>
        <dbReference type="ARBA" id="ARBA00022664"/>
    </source>
</evidence>